<evidence type="ECO:0000259" key="1">
    <source>
        <dbReference type="Pfam" id="PF03799"/>
    </source>
</evidence>
<protein>
    <submittedName>
        <fullName evidence="2">Cell division protein FtsQ</fullName>
    </submittedName>
</protein>
<accession>A0A2S1QU45</accession>
<dbReference type="Pfam" id="PF03799">
    <property type="entry name" value="FtsQ_DivIB_C"/>
    <property type="match status" value="1"/>
</dbReference>
<dbReference type="EMBL" id="CP029186">
    <property type="protein sequence ID" value="AWH83938.1"/>
    <property type="molecule type" value="Genomic_DNA"/>
</dbReference>
<keyword evidence="2" id="KW-0132">Cell division</keyword>
<reference evidence="2 3" key="1">
    <citation type="submission" date="2018-04" db="EMBL/GenBank/DDBJ databases">
        <title>Genome sequencing of Flavobacterium sp. HYN0059.</title>
        <authorList>
            <person name="Yi H."/>
            <person name="Baek C."/>
        </authorList>
    </citation>
    <scope>NUCLEOTIDE SEQUENCE [LARGE SCALE GENOMIC DNA]</scope>
    <source>
        <strain evidence="2 3">HYN0059</strain>
    </source>
</reference>
<dbReference type="Proteomes" id="UP000244929">
    <property type="component" value="Chromosome"/>
</dbReference>
<evidence type="ECO:0000313" key="2">
    <source>
        <dbReference type="EMBL" id="AWH83938.1"/>
    </source>
</evidence>
<dbReference type="RefSeq" id="WP_108776648.1">
    <property type="nucleotide sequence ID" value="NZ_CP029186.1"/>
</dbReference>
<gene>
    <name evidence="2" type="ORF">HYN59_01900</name>
</gene>
<dbReference type="OrthoDB" id="1466667at2"/>
<dbReference type="GO" id="GO:0051301">
    <property type="term" value="P:cell division"/>
    <property type="evidence" value="ECO:0007669"/>
    <property type="project" value="UniProtKB-KW"/>
</dbReference>
<evidence type="ECO:0000313" key="3">
    <source>
        <dbReference type="Proteomes" id="UP000244929"/>
    </source>
</evidence>
<keyword evidence="3" id="KW-1185">Reference proteome</keyword>
<feature type="domain" description="Cell division protein FtsQ/DivIB C-terminal" evidence="1">
    <location>
        <begin position="111"/>
        <end position="215"/>
    </location>
</feature>
<organism evidence="2 3">
    <name type="scientific">Flavobacterium album</name>
    <dbReference type="NCBI Taxonomy" id="2175091"/>
    <lineage>
        <taxon>Bacteria</taxon>
        <taxon>Pseudomonadati</taxon>
        <taxon>Bacteroidota</taxon>
        <taxon>Flavobacteriia</taxon>
        <taxon>Flavobacteriales</taxon>
        <taxon>Flavobacteriaceae</taxon>
        <taxon>Flavobacterium</taxon>
    </lineage>
</organism>
<sequence>MKKIKWNDVRLVLMLGAVIFLFSFSSKRNESRKLKKVEIKFADTEAFITQDKVNKLLIQNYGSVTGIRKDRLDLNNVEKSLDKDPMIDKAEVFATVDGRLEAVVRQRRPIARIYKGGNSYYIDDKGRTMPLSDNYTARVPLVTGEIDSTEKDKLHKLLKYINDDDFLKKNIIGIEVYPTGGLRMLSRNYDFDIVFGRPINIEKKFNNYKAFLQDAVRDTLIENYKTINLKFTQQVVCTKK</sequence>
<dbReference type="KEGG" id="falb:HYN59_01900"/>
<dbReference type="InterPro" id="IPR005548">
    <property type="entry name" value="Cell_div_FtsQ/DivIB_C"/>
</dbReference>
<name>A0A2S1QU45_9FLAO</name>
<keyword evidence="2" id="KW-0131">Cell cycle</keyword>
<dbReference type="AlphaFoldDB" id="A0A2S1QU45"/>
<proteinExistence type="predicted"/>